<name>A0A382EFC8_9ZZZZ</name>
<gene>
    <name evidence="1" type="ORF">METZ01_LOCUS201638</name>
</gene>
<accession>A0A382EFC8</accession>
<reference evidence="1" key="1">
    <citation type="submission" date="2018-05" db="EMBL/GenBank/DDBJ databases">
        <authorList>
            <person name="Lanie J.A."/>
            <person name="Ng W.-L."/>
            <person name="Kazmierczak K.M."/>
            <person name="Andrzejewski T.M."/>
            <person name="Davidsen T.M."/>
            <person name="Wayne K.J."/>
            <person name="Tettelin H."/>
            <person name="Glass J.I."/>
            <person name="Rusch D."/>
            <person name="Podicherti R."/>
            <person name="Tsui H.-C.T."/>
            <person name="Winkler M.E."/>
        </authorList>
    </citation>
    <scope>NUCLEOTIDE SEQUENCE</scope>
</reference>
<proteinExistence type="predicted"/>
<organism evidence="1">
    <name type="scientific">marine metagenome</name>
    <dbReference type="NCBI Taxonomy" id="408172"/>
    <lineage>
        <taxon>unclassified sequences</taxon>
        <taxon>metagenomes</taxon>
        <taxon>ecological metagenomes</taxon>
    </lineage>
</organism>
<sequence>MLIGVEQIRKGIRTSFASAVSGTDLIVGARGGSLQLLLYSVFRMGNAPNNLTWESYQDFRNHTNVHWTIPFSLGDSHHGYRVLGTNLKYFKR</sequence>
<protein>
    <submittedName>
        <fullName evidence="1">Uncharacterized protein</fullName>
    </submittedName>
</protein>
<evidence type="ECO:0000313" key="1">
    <source>
        <dbReference type="EMBL" id="SVB48784.1"/>
    </source>
</evidence>
<feature type="non-terminal residue" evidence="1">
    <location>
        <position position="92"/>
    </location>
</feature>
<dbReference type="AlphaFoldDB" id="A0A382EFC8"/>
<dbReference type="EMBL" id="UINC01043979">
    <property type="protein sequence ID" value="SVB48784.1"/>
    <property type="molecule type" value="Genomic_DNA"/>
</dbReference>